<dbReference type="Proteomes" id="UP001063166">
    <property type="component" value="Unassembled WGS sequence"/>
</dbReference>
<feature type="region of interest" description="Disordered" evidence="1">
    <location>
        <begin position="124"/>
        <end position="264"/>
    </location>
</feature>
<dbReference type="EMBL" id="BRPK01000013">
    <property type="protein sequence ID" value="GLB43390.1"/>
    <property type="molecule type" value="Genomic_DNA"/>
</dbReference>
<keyword evidence="3" id="KW-1185">Reference proteome</keyword>
<dbReference type="AlphaFoldDB" id="A0A9P3UTA7"/>
<dbReference type="OrthoDB" id="3270311at2759"/>
<feature type="compositionally biased region" description="Acidic residues" evidence="1">
    <location>
        <begin position="540"/>
        <end position="549"/>
    </location>
</feature>
<feature type="compositionally biased region" description="Polar residues" evidence="1">
    <location>
        <begin position="288"/>
        <end position="302"/>
    </location>
</feature>
<feature type="compositionally biased region" description="Polar residues" evidence="1">
    <location>
        <begin position="313"/>
        <end position="328"/>
    </location>
</feature>
<feature type="compositionally biased region" description="Polar residues" evidence="1">
    <location>
        <begin position="439"/>
        <end position="451"/>
    </location>
</feature>
<sequence>MVNTLFQREHETLTGEMVDLVNRSQTQLQASIGSPAQADQLGRLSKDVNTHLEALDKRIDAIQLFNQTHSQTLQLQSRAIQSLQDQHATVLATLLPLLPLLQAIPLHIESARTKLADAIAKSCGSPPFSLGSSRTQDRPQAIERKDGHKRSSSTVQSDNSPSPLSTKKPRLMTNTDALRSSGADNGHDITDGGLAAQPVRTSTDLTDPPKDTCVPESPTPSSSTRRGSPTIPSPRSLQPINSGNESRRHTPSARTRGPHSGLPKTTDIALAIEFPGRLDGPAAVLPIASSSPCPSEDVTPSAQRLRPPRILSAHSSKAGSHAPSTSTAAPKDGLRTSQPGEAHSVSKPSVSAVPSIPSYATKDSGPATSRDSKNVDHLSPMTAQEGQKTGQSPHISKLATPSVSSRLPLTFMLLNPSSPRSNGENHSPMLPPEHGPRSGRNTRASTPSVNAPRTPVRNVLLPRNGVSAQPQPFPLSSQLRLLQNGGSTAFTAPAHRPERRIAGKVAIGTMPSIQNVPPAGKVRERRSPFRTGRRFIPLSDSDDDDDLGG</sequence>
<feature type="compositionally biased region" description="Low complexity" evidence="1">
    <location>
        <begin position="215"/>
        <end position="236"/>
    </location>
</feature>
<feature type="region of interest" description="Disordered" evidence="1">
    <location>
        <begin position="509"/>
        <end position="549"/>
    </location>
</feature>
<evidence type="ECO:0000313" key="3">
    <source>
        <dbReference type="Proteomes" id="UP001063166"/>
    </source>
</evidence>
<evidence type="ECO:0000256" key="1">
    <source>
        <dbReference type="SAM" id="MobiDB-lite"/>
    </source>
</evidence>
<comment type="caution">
    <text evidence="2">The sequence shown here is derived from an EMBL/GenBank/DDBJ whole genome shotgun (WGS) entry which is preliminary data.</text>
</comment>
<organism evidence="2 3">
    <name type="scientific">Lyophyllum shimeji</name>
    <name type="common">Hon-shimeji</name>
    <name type="synonym">Tricholoma shimeji</name>
    <dbReference type="NCBI Taxonomy" id="47721"/>
    <lineage>
        <taxon>Eukaryota</taxon>
        <taxon>Fungi</taxon>
        <taxon>Dikarya</taxon>
        <taxon>Basidiomycota</taxon>
        <taxon>Agaricomycotina</taxon>
        <taxon>Agaricomycetes</taxon>
        <taxon>Agaricomycetidae</taxon>
        <taxon>Agaricales</taxon>
        <taxon>Tricholomatineae</taxon>
        <taxon>Lyophyllaceae</taxon>
        <taxon>Lyophyllum</taxon>
    </lineage>
</organism>
<evidence type="ECO:0000313" key="2">
    <source>
        <dbReference type="EMBL" id="GLB43390.1"/>
    </source>
</evidence>
<name>A0A9P3UTA7_LYOSH</name>
<feature type="compositionally biased region" description="Basic and acidic residues" evidence="1">
    <location>
        <begin position="135"/>
        <end position="146"/>
    </location>
</feature>
<reference evidence="2" key="1">
    <citation type="submission" date="2022-07" db="EMBL/GenBank/DDBJ databases">
        <title>The genome of Lyophyllum shimeji provides insight into the initial evolution of ectomycorrhizal fungal genome.</title>
        <authorList>
            <person name="Kobayashi Y."/>
            <person name="Shibata T."/>
            <person name="Hirakawa H."/>
            <person name="Shigenobu S."/>
            <person name="Nishiyama T."/>
            <person name="Yamada A."/>
            <person name="Hasebe M."/>
            <person name="Kawaguchi M."/>
        </authorList>
    </citation>
    <scope>NUCLEOTIDE SEQUENCE</scope>
    <source>
        <strain evidence="2">AT787</strain>
    </source>
</reference>
<feature type="compositionally biased region" description="Polar residues" evidence="1">
    <location>
        <begin position="381"/>
        <end position="407"/>
    </location>
</feature>
<proteinExistence type="predicted"/>
<feature type="compositionally biased region" description="Polar residues" evidence="1">
    <location>
        <begin position="415"/>
        <end position="425"/>
    </location>
</feature>
<protein>
    <submittedName>
        <fullName evidence="2">Uncharacterized protein</fullName>
    </submittedName>
</protein>
<feature type="region of interest" description="Disordered" evidence="1">
    <location>
        <begin position="285"/>
        <end position="455"/>
    </location>
</feature>
<feature type="compositionally biased region" description="Low complexity" evidence="1">
    <location>
        <begin position="345"/>
        <end position="358"/>
    </location>
</feature>
<accession>A0A9P3UTA7</accession>
<gene>
    <name evidence="2" type="ORF">LshimejAT787_1302910</name>
</gene>
<feature type="compositionally biased region" description="Polar residues" evidence="1">
    <location>
        <begin position="152"/>
        <end position="165"/>
    </location>
</feature>